<dbReference type="Proteomes" id="UP000217265">
    <property type="component" value="Chromosome"/>
</dbReference>
<name>A0A290QL89_9BACT</name>
<accession>A0A290QL89</accession>
<evidence type="ECO:0000259" key="1">
    <source>
        <dbReference type="Pfam" id="PF00535"/>
    </source>
</evidence>
<dbReference type="InterPro" id="IPR001173">
    <property type="entry name" value="Glyco_trans_2-like"/>
</dbReference>
<dbReference type="EMBL" id="CP023344">
    <property type="protein sequence ID" value="ATC64732.1"/>
    <property type="molecule type" value="Genomic_DNA"/>
</dbReference>
<gene>
    <name evidence="2" type="ORF">CMV30_12600</name>
</gene>
<keyword evidence="3" id="KW-1185">Reference proteome</keyword>
<dbReference type="RefSeq" id="WP_096056363.1">
    <property type="nucleotide sequence ID" value="NZ_CP023344.1"/>
</dbReference>
<dbReference type="KEGG" id="vbh:CMV30_12600"/>
<dbReference type="GO" id="GO:0016740">
    <property type="term" value="F:transferase activity"/>
    <property type="evidence" value="ECO:0007669"/>
    <property type="project" value="UniProtKB-KW"/>
</dbReference>
<dbReference type="OrthoDB" id="9810303at2"/>
<sequence>MIESSAAMSMTPVFSVVLPCYNESETLPQLFSRFDEVLEGRNDLEVVFVNNGSKDNSSDIFAIQLAQPGRQWARLVDVTVNQGYGFGILAGLRATQGKFIGWTHADSQYDPHYVVEGFKRLIASPRPDRTILQGRRVGRNAFDAFFTAGMTLLSCLALGIRVSDVNAQPKLFPRALFDEVKNPPHDFSLDLYMLFLGRRLGYSIERMPVVFARRTFGEAKGGAGSLRLKWKLIKRTWAFIGQLRRDIRTGKL</sequence>
<dbReference type="PANTHER" id="PTHR48090">
    <property type="entry name" value="UNDECAPRENYL-PHOSPHATE 4-DEOXY-4-FORMAMIDO-L-ARABINOSE TRANSFERASE-RELATED"/>
    <property type="match status" value="1"/>
</dbReference>
<dbReference type="AlphaFoldDB" id="A0A290QL89"/>
<protein>
    <submittedName>
        <fullName evidence="2">Glycosyl transferase family 2</fullName>
    </submittedName>
</protein>
<dbReference type="Pfam" id="PF00535">
    <property type="entry name" value="Glycos_transf_2"/>
    <property type="match status" value="1"/>
</dbReference>
<reference evidence="2 3" key="1">
    <citation type="submission" date="2017-09" db="EMBL/GenBank/DDBJ databases">
        <title>Complete genome sequence of Verrucomicrobial strain HZ-65, isolated from freshwater.</title>
        <authorList>
            <person name="Choi A."/>
        </authorList>
    </citation>
    <scope>NUCLEOTIDE SEQUENCE [LARGE SCALE GENOMIC DNA]</scope>
    <source>
        <strain evidence="2 3">HZ-65</strain>
    </source>
</reference>
<dbReference type="InterPro" id="IPR029044">
    <property type="entry name" value="Nucleotide-diphossugar_trans"/>
</dbReference>
<dbReference type="SUPFAM" id="SSF53448">
    <property type="entry name" value="Nucleotide-diphospho-sugar transferases"/>
    <property type="match status" value="1"/>
</dbReference>
<dbReference type="InterPro" id="IPR050256">
    <property type="entry name" value="Glycosyltransferase_2"/>
</dbReference>
<feature type="domain" description="Glycosyltransferase 2-like" evidence="1">
    <location>
        <begin position="15"/>
        <end position="133"/>
    </location>
</feature>
<dbReference type="Gene3D" id="3.90.550.10">
    <property type="entry name" value="Spore Coat Polysaccharide Biosynthesis Protein SpsA, Chain A"/>
    <property type="match status" value="1"/>
</dbReference>
<organism evidence="2 3">
    <name type="scientific">Nibricoccus aquaticus</name>
    <dbReference type="NCBI Taxonomy" id="2576891"/>
    <lineage>
        <taxon>Bacteria</taxon>
        <taxon>Pseudomonadati</taxon>
        <taxon>Verrucomicrobiota</taxon>
        <taxon>Opitutia</taxon>
        <taxon>Opitutales</taxon>
        <taxon>Opitutaceae</taxon>
        <taxon>Nibricoccus</taxon>
    </lineage>
</organism>
<evidence type="ECO:0000313" key="2">
    <source>
        <dbReference type="EMBL" id="ATC64732.1"/>
    </source>
</evidence>
<dbReference type="CDD" id="cd04179">
    <property type="entry name" value="DPM_DPG-synthase_like"/>
    <property type="match status" value="1"/>
</dbReference>
<proteinExistence type="predicted"/>
<evidence type="ECO:0000313" key="3">
    <source>
        <dbReference type="Proteomes" id="UP000217265"/>
    </source>
</evidence>
<keyword evidence="2" id="KW-0808">Transferase</keyword>